<dbReference type="Proteomes" id="UP000753961">
    <property type="component" value="Unassembled WGS sequence"/>
</dbReference>
<organism evidence="2 3">
    <name type="scientific">Membranihabitans marinus</name>
    <dbReference type="NCBI Taxonomy" id="1227546"/>
    <lineage>
        <taxon>Bacteria</taxon>
        <taxon>Pseudomonadati</taxon>
        <taxon>Bacteroidota</taxon>
        <taxon>Saprospiria</taxon>
        <taxon>Saprospirales</taxon>
        <taxon>Saprospiraceae</taxon>
        <taxon>Membranihabitans</taxon>
    </lineage>
</organism>
<proteinExistence type="predicted"/>
<evidence type="ECO:0000259" key="1">
    <source>
        <dbReference type="Pfam" id="PF13280"/>
    </source>
</evidence>
<reference evidence="2" key="1">
    <citation type="submission" date="2021-06" db="EMBL/GenBank/DDBJ databases">
        <title>44 bacteria genomes isolated from Dapeng, Shenzhen.</title>
        <authorList>
            <person name="Zheng W."/>
            <person name="Yu S."/>
            <person name="Huang Y."/>
        </authorList>
    </citation>
    <scope>NUCLEOTIDE SEQUENCE</scope>
    <source>
        <strain evidence="2">DP5N28-2</strain>
    </source>
</reference>
<dbReference type="InterPro" id="IPR036388">
    <property type="entry name" value="WH-like_DNA-bd_sf"/>
</dbReference>
<keyword evidence="3" id="KW-1185">Reference proteome</keyword>
<comment type="caution">
    <text evidence="2">The sequence shown here is derived from an EMBL/GenBank/DDBJ whole genome shotgun (WGS) entry which is preliminary data.</text>
</comment>
<dbReference type="PROSITE" id="PS52050">
    <property type="entry name" value="WYL"/>
    <property type="match status" value="1"/>
</dbReference>
<evidence type="ECO:0000313" key="3">
    <source>
        <dbReference type="Proteomes" id="UP000753961"/>
    </source>
</evidence>
<dbReference type="PANTHER" id="PTHR34580">
    <property type="match status" value="1"/>
</dbReference>
<dbReference type="Pfam" id="PF13280">
    <property type="entry name" value="WYL"/>
    <property type="match status" value="1"/>
</dbReference>
<name>A0A953L9L3_9BACT</name>
<dbReference type="AlphaFoldDB" id="A0A953L9L3"/>
<sequence>MKRTEKQIINCFKSLNLLSRGSTMNDLAVRLNVSTRTAYRYLTVLKNAGFLFEEIGDHTYKLIQAKRDKHISISFTQQEVEYITSRITENAPAYKSIYDKLYIHSDILQLPNKVLAADFGRTIRMLDRAIRAKKRVTLVGYSSAHSNDKDNYKVEPIQLEDNYQRLYAYDLKAKKVHQYKTERIEKVELLNESQWFTQDYSDKIETDCFGWMIEDTTWDIELEMSRGAYHIIKEENPGIAQFSSELSDNRFLLQATVANLLPVTSIILRLPGEIRVIRPKVIEAEAAKRLQKLDFLEKYYTPLT</sequence>
<dbReference type="InterPro" id="IPR051534">
    <property type="entry name" value="CBASS_pafABC_assoc_protein"/>
</dbReference>
<feature type="domain" description="WYL" evidence="1">
    <location>
        <begin position="122"/>
        <end position="188"/>
    </location>
</feature>
<gene>
    <name evidence="2" type="ORF">KUV50_12510</name>
</gene>
<protein>
    <submittedName>
        <fullName evidence="2">WYL domain-containing protein</fullName>
    </submittedName>
</protein>
<accession>A0A953L9L3</accession>
<evidence type="ECO:0000313" key="2">
    <source>
        <dbReference type="EMBL" id="MBY5958965.1"/>
    </source>
</evidence>
<dbReference type="Gene3D" id="1.10.10.10">
    <property type="entry name" value="Winged helix-like DNA-binding domain superfamily/Winged helix DNA-binding domain"/>
    <property type="match status" value="1"/>
</dbReference>
<dbReference type="InterPro" id="IPR026881">
    <property type="entry name" value="WYL_dom"/>
</dbReference>
<dbReference type="PANTHER" id="PTHR34580:SF3">
    <property type="entry name" value="PROTEIN PAFB"/>
    <property type="match status" value="1"/>
</dbReference>
<dbReference type="EMBL" id="JAHVHU010000011">
    <property type="protein sequence ID" value="MBY5958965.1"/>
    <property type="molecule type" value="Genomic_DNA"/>
</dbReference>
<dbReference type="RefSeq" id="WP_222580502.1">
    <property type="nucleotide sequence ID" value="NZ_JAHVHU010000011.1"/>
</dbReference>